<accession>A0ABW4AQL5</accession>
<organism evidence="1 2">
    <name type="scientific">Actinoplanes sichuanensis</name>
    <dbReference type="NCBI Taxonomy" id="512349"/>
    <lineage>
        <taxon>Bacteria</taxon>
        <taxon>Bacillati</taxon>
        <taxon>Actinomycetota</taxon>
        <taxon>Actinomycetes</taxon>
        <taxon>Micromonosporales</taxon>
        <taxon>Micromonosporaceae</taxon>
        <taxon>Actinoplanes</taxon>
    </lineage>
</organism>
<comment type="caution">
    <text evidence="1">The sequence shown here is derived from an EMBL/GenBank/DDBJ whole genome shotgun (WGS) entry which is preliminary data.</text>
</comment>
<dbReference type="RefSeq" id="WP_317796128.1">
    <property type="nucleotide sequence ID" value="NZ_AP028461.1"/>
</dbReference>
<evidence type="ECO:0008006" key="3">
    <source>
        <dbReference type="Google" id="ProtNLM"/>
    </source>
</evidence>
<sequence>MTVEEMGLAHQADRTSYQCLCCLKPWPCDPAREYLIVTMGHDHPQLAIRMWNELEHAVMGPLRHEPVGELVERFVRWAA</sequence>
<reference evidence="2" key="1">
    <citation type="journal article" date="2019" name="Int. J. Syst. Evol. Microbiol.">
        <title>The Global Catalogue of Microorganisms (GCM) 10K type strain sequencing project: providing services to taxonomists for standard genome sequencing and annotation.</title>
        <authorList>
            <consortium name="The Broad Institute Genomics Platform"/>
            <consortium name="The Broad Institute Genome Sequencing Center for Infectious Disease"/>
            <person name="Wu L."/>
            <person name="Ma J."/>
        </authorList>
    </citation>
    <scope>NUCLEOTIDE SEQUENCE [LARGE SCALE GENOMIC DNA]</scope>
    <source>
        <strain evidence="2">CCM 7526</strain>
    </source>
</reference>
<evidence type="ECO:0000313" key="2">
    <source>
        <dbReference type="Proteomes" id="UP001597183"/>
    </source>
</evidence>
<keyword evidence="2" id="KW-1185">Reference proteome</keyword>
<gene>
    <name evidence="1" type="ORF">ACFQ5G_44555</name>
</gene>
<dbReference type="EMBL" id="JBHTMK010000055">
    <property type="protein sequence ID" value="MFD1372441.1"/>
    <property type="molecule type" value="Genomic_DNA"/>
</dbReference>
<proteinExistence type="predicted"/>
<protein>
    <recommendedName>
        <fullName evidence="3">Flavin reductase</fullName>
    </recommendedName>
</protein>
<dbReference type="Proteomes" id="UP001597183">
    <property type="component" value="Unassembled WGS sequence"/>
</dbReference>
<evidence type="ECO:0000313" key="1">
    <source>
        <dbReference type="EMBL" id="MFD1372441.1"/>
    </source>
</evidence>
<name>A0ABW4AQL5_9ACTN</name>